<reference evidence="3 4" key="1">
    <citation type="submission" date="2019-03" db="EMBL/GenBank/DDBJ databases">
        <title>Draft genome sequences of novel Actinobacteria.</title>
        <authorList>
            <person name="Sahin N."/>
            <person name="Ay H."/>
            <person name="Saygin H."/>
        </authorList>
    </citation>
    <scope>NUCLEOTIDE SEQUENCE [LARGE SCALE GENOMIC DNA]</scope>
    <source>
        <strain evidence="3 4">KC712</strain>
    </source>
</reference>
<dbReference type="PANTHER" id="PTHR43794">
    <property type="entry name" value="AMINOHYDROLASE SSNA-RELATED"/>
    <property type="match status" value="1"/>
</dbReference>
<proteinExistence type="predicted"/>
<dbReference type="InterPro" id="IPR050287">
    <property type="entry name" value="MTA/SAH_deaminase"/>
</dbReference>
<feature type="domain" description="Amidohydrolase-related" evidence="2">
    <location>
        <begin position="58"/>
        <end position="439"/>
    </location>
</feature>
<dbReference type="SUPFAM" id="SSF51338">
    <property type="entry name" value="Composite domain of metallo-dependent hydrolases"/>
    <property type="match status" value="1"/>
</dbReference>
<organism evidence="3 4">
    <name type="scientific">Nonomuraea diastatica</name>
    <dbReference type="NCBI Taxonomy" id="1848329"/>
    <lineage>
        <taxon>Bacteria</taxon>
        <taxon>Bacillati</taxon>
        <taxon>Actinomycetota</taxon>
        <taxon>Actinomycetes</taxon>
        <taxon>Streptosporangiales</taxon>
        <taxon>Streptosporangiaceae</taxon>
        <taxon>Nonomuraea</taxon>
    </lineage>
</organism>
<dbReference type="GO" id="GO:0016810">
    <property type="term" value="F:hydrolase activity, acting on carbon-nitrogen (but not peptide) bonds"/>
    <property type="evidence" value="ECO:0007669"/>
    <property type="project" value="InterPro"/>
</dbReference>
<name>A0A4R4WL11_9ACTN</name>
<dbReference type="EMBL" id="SMKP01000090">
    <property type="protein sequence ID" value="TDD17254.1"/>
    <property type="molecule type" value="Genomic_DNA"/>
</dbReference>
<dbReference type="PANTHER" id="PTHR43794:SF11">
    <property type="entry name" value="AMIDOHYDROLASE-RELATED DOMAIN-CONTAINING PROTEIN"/>
    <property type="match status" value="1"/>
</dbReference>
<evidence type="ECO:0000313" key="4">
    <source>
        <dbReference type="Proteomes" id="UP000294543"/>
    </source>
</evidence>
<protein>
    <submittedName>
        <fullName evidence="3">Amidohydrolase</fullName>
    </submittedName>
</protein>
<comment type="caution">
    <text evidence="3">The sequence shown here is derived from an EMBL/GenBank/DDBJ whole genome shotgun (WGS) entry which is preliminary data.</text>
</comment>
<dbReference type="Gene3D" id="2.30.40.10">
    <property type="entry name" value="Urease, subunit C, domain 1"/>
    <property type="match status" value="1"/>
</dbReference>
<evidence type="ECO:0000313" key="3">
    <source>
        <dbReference type="EMBL" id="TDD17254.1"/>
    </source>
</evidence>
<dbReference type="RefSeq" id="WP_132513367.1">
    <property type="nucleotide sequence ID" value="NZ_SMKP01000090.1"/>
</dbReference>
<dbReference type="AlphaFoldDB" id="A0A4R4WL11"/>
<dbReference type="Pfam" id="PF01979">
    <property type="entry name" value="Amidohydro_1"/>
    <property type="match status" value="1"/>
</dbReference>
<sequence length="487" mass="51623">MSTLLIKGGCLYPADPGASVIPDGSVLVEDGRIATAGPTAEVAPLGESARVIDARGKMILPGFVNAHWHEMFAMRLAFKGALRPPADRDDRPAFMALGGDIGQISAVFDSFRDTIGRLSPDEAAAIARYSMWTQLRSGVTTLGDVGSVNRPEAMAAAARDLGMRCVISTWASDAVCVPGEGRFRRTRDADTVLQDLEDVLRAVAADSGGLLRARPTAVYGTNMTDELGAGLADLSARYDVPFAAHVGALRNEPEAMLACYGAAPVRRFADLGLLSGRFMAVHCAFADAAERKLLVESGAHISHSPAKYGAAGESTITETRAIPELRRAGLDVSLSTDGAAMPLGGMAEAMKSAWQVYNEMYADPTELRPTDALAMATRVAARGLDWDDEIGSVEPGKQADLVLIPADDWRYLLNPRPLESFLALGGSMDVDTVIVAGRVLVEGGRATAVDEARLENDYLEALASFSVRCLGIDRDLAAATTRRQQGG</sequence>
<dbReference type="InterPro" id="IPR032466">
    <property type="entry name" value="Metal_Hydrolase"/>
</dbReference>
<dbReference type="InterPro" id="IPR011059">
    <property type="entry name" value="Metal-dep_hydrolase_composite"/>
</dbReference>
<keyword evidence="4" id="KW-1185">Reference proteome</keyword>
<dbReference type="OrthoDB" id="3189065at2"/>
<dbReference type="SUPFAM" id="SSF51556">
    <property type="entry name" value="Metallo-dependent hydrolases"/>
    <property type="match status" value="1"/>
</dbReference>
<dbReference type="InterPro" id="IPR006680">
    <property type="entry name" value="Amidohydro-rel"/>
</dbReference>
<dbReference type="Proteomes" id="UP000294543">
    <property type="component" value="Unassembled WGS sequence"/>
</dbReference>
<evidence type="ECO:0000259" key="2">
    <source>
        <dbReference type="Pfam" id="PF01979"/>
    </source>
</evidence>
<gene>
    <name evidence="3" type="ORF">E1294_28495</name>
</gene>
<evidence type="ECO:0000256" key="1">
    <source>
        <dbReference type="ARBA" id="ARBA00022801"/>
    </source>
</evidence>
<accession>A0A4R4WL11</accession>
<keyword evidence="1 3" id="KW-0378">Hydrolase</keyword>
<dbReference type="Gene3D" id="3.20.20.140">
    <property type="entry name" value="Metal-dependent hydrolases"/>
    <property type="match status" value="1"/>
</dbReference>